<name>A0ABV4AKN4_9GAMM</name>
<keyword evidence="2" id="KW-1185">Reference proteome</keyword>
<gene>
    <name evidence="1" type="ORF">AB7878_00375</name>
</gene>
<comment type="caution">
    <text evidence="1">The sequence shown here is derived from an EMBL/GenBank/DDBJ whole genome shotgun (WGS) entry which is preliminary data.</text>
</comment>
<dbReference type="Proteomes" id="UP001562159">
    <property type="component" value="Unassembled WGS sequence"/>
</dbReference>
<sequence>MVAGLWVVDAVGWKGKALFESRPWMAGFALRGWMRVKNHTRQNDEGPLVAGLRRVSFVETCSYARARQRLALLFARLLLTAATKLRAAGAVAFGNWAVIKVMCRLDQMLRRNASDDFA</sequence>
<organism evidence="1 2">
    <name type="scientific">Rhodanobacter humi</name>
    <dbReference type="NCBI Taxonomy" id="1888173"/>
    <lineage>
        <taxon>Bacteria</taxon>
        <taxon>Pseudomonadati</taxon>
        <taxon>Pseudomonadota</taxon>
        <taxon>Gammaproteobacteria</taxon>
        <taxon>Lysobacterales</taxon>
        <taxon>Rhodanobacteraceae</taxon>
        <taxon>Rhodanobacter</taxon>
    </lineage>
</organism>
<reference evidence="1 2" key="1">
    <citation type="submission" date="2024-07" db="EMBL/GenBank/DDBJ databases">
        <title>Molecular mechanisms and environmental adaptations of flagellar loss and biofilm growth of Rhodanobacter under environmental stress.</title>
        <authorList>
            <person name="Chen M."/>
        </authorList>
    </citation>
    <scope>NUCLEOTIDE SEQUENCE [LARGE SCALE GENOMIC DNA]</scope>
    <source>
        <strain evidence="1 2">RS22</strain>
    </source>
</reference>
<evidence type="ECO:0000313" key="1">
    <source>
        <dbReference type="EMBL" id="MEY2180867.1"/>
    </source>
</evidence>
<proteinExistence type="predicted"/>
<evidence type="ECO:0000313" key="2">
    <source>
        <dbReference type="Proteomes" id="UP001562159"/>
    </source>
</evidence>
<dbReference type="EMBL" id="JBGBPY010000001">
    <property type="protein sequence ID" value="MEY2180867.1"/>
    <property type="molecule type" value="Genomic_DNA"/>
</dbReference>
<protein>
    <recommendedName>
        <fullName evidence="3">Transposase DDE domain-containing protein</fullName>
    </recommendedName>
</protein>
<accession>A0ABV4AKN4</accession>
<evidence type="ECO:0008006" key="3">
    <source>
        <dbReference type="Google" id="ProtNLM"/>
    </source>
</evidence>